<gene>
    <name evidence="1" type="ORF">GCM10017596_26570</name>
</gene>
<dbReference type="AlphaFoldDB" id="A0A9W6HV41"/>
<evidence type="ECO:0000313" key="1">
    <source>
        <dbReference type="EMBL" id="GLK02942.1"/>
    </source>
</evidence>
<sequence>MHPLAERAWHLVPKRLQDAIASGVDRAKGVVPPAPPLPDMTAPIRLLIGPVNYAGQGYRWARAAESSGRVSARNYVHLGNNPFGYDADHLVTWRQSEHSRAWQNAMLASIRENYTHVLIEACFPILGGMFRGDVRRQVALIQEAGVKVAVVGHGTDVRLPSTHLRLTAHSHFGEGAEDWAPVDMIEATVAENLALIRDLDVPVFVSTAGLLADLPGAHLLGVVIDPDVWRASAPALERTRPKIVHAPTQMHVKGTYFLRPILRRLHDEGLIEYVELEGVQHADMPGVFADADVIVDQFRIGDYGVGACEAMASSRLVLTYLHEDVRAEVERQAGMPIPIPAVTLDTVEDVLRDIVARREHYRAMADQGPEFVHRLHDGRFSRDVLLREFLEG</sequence>
<dbReference type="Proteomes" id="UP001142325">
    <property type="component" value="Unassembled WGS sequence"/>
</dbReference>
<evidence type="ECO:0008006" key="3">
    <source>
        <dbReference type="Google" id="ProtNLM"/>
    </source>
</evidence>
<keyword evidence="2" id="KW-1185">Reference proteome</keyword>
<dbReference type="EMBL" id="BSET01000002">
    <property type="protein sequence ID" value="GLK02942.1"/>
    <property type="molecule type" value="Genomic_DNA"/>
</dbReference>
<dbReference type="SUPFAM" id="SSF53756">
    <property type="entry name" value="UDP-Glycosyltransferase/glycogen phosphorylase"/>
    <property type="match status" value="1"/>
</dbReference>
<dbReference type="RefSeq" id="WP_204937760.1">
    <property type="nucleotide sequence ID" value="NZ_BAAAUM010000002.1"/>
</dbReference>
<name>A0A9W6HV41_9MICO</name>
<dbReference type="Gene3D" id="3.40.50.2000">
    <property type="entry name" value="Glycogen Phosphorylase B"/>
    <property type="match status" value="1"/>
</dbReference>
<comment type="caution">
    <text evidence="1">The sequence shown here is derived from an EMBL/GenBank/DDBJ whole genome shotgun (WGS) entry which is preliminary data.</text>
</comment>
<protein>
    <recommendedName>
        <fullName evidence="3">Glycosyltransferase involved in cell wall biosynthesis</fullName>
    </recommendedName>
</protein>
<reference evidence="1" key="1">
    <citation type="journal article" date="2014" name="Int. J. Syst. Evol. Microbiol.">
        <title>Complete genome sequence of Corynebacterium casei LMG S-19264T (=DSM 44701T), isolated from a smear-ripened cheese.</title>
        <authorList>
            <consortium name="US DOE Joint Genome Institute (JGI-PGF)"/>
            <person name="Walter F."/>
            <person name="Albersmeier A."/>
            <person name="Kalinowski J."/>
            <person name="Ruckert C."/>
        </authorList>
    </citation>
    <scope>NUCLEOTIDE SEQUENCE</scope>
    <source>
        <strain evidence="1">VKM Ac-1958</strain>
    </source>
</reference>
<proteinExistence type="predicted"/>
<accession>A0A9W6HV41</accession>
<organism evidence="1 2">
    <name type="scientific">Microbacterium keratanolyticum</name>
    <dbReference type="NCBI Taxonomy" id="67574"/>
    <lineage>
        <taxon>Bacteria</taxon>
        <taxon>Bacillati</taxon>
        <taxon>Actinomycetota</taxon>
        <taxon>Actinomycetes</taxon>
        <taxon>Micrococcales</taxon>
        <taxon>Microbacteriaceae</taxon>
        <taxon>Microbacterium</taxon>
    </lineage>
</organism>
<evidence type="ECO:0000313" key="2">
    <source>
        <dbReference type="Proteomes" id="UP001142325"/>
    </source>
</evidence>
<reference evidence="1" key="2">
    <citation type="submission" date="2023-01" db="EMBL/GenBank/DDBJ databases">
        <authorList>
            <person name="Sun Q."/>
            <person name="Evtushenko L."/>
        </authorList>
    </citation>
    <scope>NUCLEOTIDE SEQUENCE</scope>
    <source>
        <strain evidence="1">VKM Ac-1958</strain>
    </source>
</reference>